<sequence>MLAFLIWALSGKNNSLSLPEQFMTTIALSALLLTVFPQVSVAQSVEIYSTPQQALEIKHQIQNLEAGPPAYPRDTEDTKIFTLRNYLISKNSPLADHVEMLLLQPNWKLILAISHAESNMCKRELGHNCWGIGGGNHRKYPSYNEAIADANKVISRYVNKGYDTPEEMLRTYVGWNNPTWVIATNNILNQLEQLEL</sequence>
<gene>
    <name evidence="1" type="ORF">A2826_01930</name>
</gene>
<evidence type="ECO:0008006" key="3">
    <source>
        <dbReference type="Google" id="ProtNLM"/>
    </source>
</evidence>
<proteinExistence type="predicted"/>
<reference evidence="1 2" key="1">
    <citation type="journal article" date="2016" name="Nat. Commun.">
        <title>Thousands of microbial genomes shed light on interconnected biogeochemical processes in an aquifer system.</title>
        <authorList>
            <person name="Anantharaman K."/>
            <person name="Brown C.T."/>
            <person name="Hug L.A."/>
            <person name="Sharon I."/>
            <person name="Castelle C.J."/>
            <person name="Probst A.J."/>
            <person name="Thomas B.C."/>
            <person name="Singh A."/>
            <person name="Wilkins M.J."/>
            <person name="Karaoz U."/>
            <person name="Brodie E.L."/>
            <person name="Williams K.H."/>
            <person name="Hubbard S.S."/>
            <person name="Banfield J.F."/>
        </authorList>
    </citation>
    <scope>NUCLEOTIDE SEQUENCE [LARGE SCALE GENOMIC DNA]</scope>
</reference>
<dbReference type="Proteomes" id="UP000177912">
    <property type="component" value="Unassembled WGS sequence"/>
</dbReference>
<name>A0A1F5NSN0_9BACT</name>
<evidence type="ECO:0000313" key="1">
    <source>
        <dbReference type="EMBL" id="OGE80542.1"/>
    </source>
</evidence>
<dbReference type="EMBL" id="MFEI01000027">
    <property type="protein sequence ID" value="OGE80542.1"/>
    <property type="molecule type" value="Genomic_DNA"/>
</dbReference>
<protein>
    <recommendedName>
        <fullName evidence="3">Mannosyl-glycoprotein endo-beta-N-acetylglucosamidase-like domain-containing protein</fullName>
    </recommendedName>
</protein>
<comment type="caution">
    <text evidence="1">The sequence shown here is derived from an EMBL/GenBank/DDBJ whole genome shotgun (WGS) entry which is preliminary data.</text>
</comment>
<accession>A0A1F5NSN0</accession>
<evidence type="ECO:0000313" key="2">
    <source>
        <dbReference type="Proteomes" id="UP000177912"/>
    </source>
</evidence>
<dbReference type="AlphaFoldDB" id="A0A1F5NSN0"/>
<organism evidence="1 2">
    <name type="scientific">Candidatus Doudnabacteria bacterium RIFCSPHIGHO2_01_FULL_43_23</name>
    <dbReference type="NCBI Taxonomy" id="1817822"/>
    <lineage>
        <taxon>Bacteria</taxon>
        <taxon>Candidatus Doudnaibacteriota</taxon>
    </lineage>
</organism>